<dbReference type="InterPro" id="IPR025997">
    <property type="entry name" value="SBP_2_dom"/>
</dbReference>
<comment type="subcellular location">
    <subcellularLocation>
        <location evidence="1">Cell envelope</location>
    </subcellularLocation>
</comment>
<dbReference type="Proteomes" id="UP000552045">
    <property type="component" value="Unassembled WGS sequence"/>
</dbReference>
<dbReference type="EMBL" id="JACCBH010000001">
    <property type="protein sequence ID" value="NYD54732.1"/>
    <property type="molecule type" value="Genomic_DNA"/>
</dbReference>
<evidence type="ECO:0000313" key="5">
    <source>
        <dbReference type="Proteomes" id="UP000552045"/>
    </source>
</evidence>
<dbReference type="Gene3D" id="3.40.50.2300">
    <property type="match status" value="2"/>
</dbReference>
<dbReference type="Pfam" id="PF13407">
    <property type="entry name" value="Peripla_BP_4"/>
    <property type="match status" value="1"/>
</dbReference>
<feature type="signal peptide" evidence="2">
    <location>
        <begin position="1"/>
        <end position="27"/>
    </location>
</feature>
<dbReference type="CDD" id="cd20000">
    <property type="entry name" value="PBP1_ABC_rhamnose"/>
    <property type="match status" value="1"/>
</dbReference>
<evidence type="ECO:0000256" key="2">
    <source>
        <dbReference type="SAM" id="SignalP"/>
    </source>
</evidence>
<evidence type="ECO:0000259" key="3">
    <source>
        <dbReference type="Pfam" id="PF13407"/>
    </source>
</evidence>
<feature type="domain" description="Periplasmic binding protein" evidence="3">
    <location>
        <begin position="45"/>
        <end position="300"/>
    </location>
</feature>
<comment type="caution">
    <text evidence="4">The sequence shown here is derived from an EMBL/GenBank/DDBJ whole genome shotgun (WGS) entry which is preliminary data.</text>
</comment>
<dbReference type="RefSeq" id="WP_246286006.1">
    <property type="nucleotide sequence ID" value="NZ_BAABLC010000008.1"/>
</dbReference>
<keyword evidence="2" id="KW-0732">Signal</keyword>
<dbReference type="GO" id="GO:0030246">
    <property type="term" value="F:carbohydrate binding"/>
    <property type="evidence" value="ECO:0007669"/>
    <property type="project" value="TreeGrafter"/>
</dbReference>
<evidence type="ECO:0000313" key="4">
    <source>
        <dbReference type="EMBL" id="NYD54732.1"/>
    </source>
</evidence>
<dbReference type="PANTHER" id="PTHR30036">
    <property type="entry name" value="D-XYLOSE-BINDING PERIPLASMIC PROTEIN"/>
    <property type="match status" value="1"/>
</dbReference>
<accession>A0A7Y9EVJ7</accession>
<sequence>MMERSMKSRRWRVAAVAVAVAGAVTLAGCTGTDGGDAATSEGLSIGYVPKMLGNPYFDQAGLGAEEATAELGGEYVEVGPEVGAADAQVPYLNTLAQQGRNGIVLSASDPSALGQALSAARDNGTKVVTFDSDVEPDYRDLFVSPVPDMALSEAIVEQLVAQIGDTGEFAILGASPNANNQKAWISGIEEYVAETYPGLTIVETFYANDDDQESFDKTAASLQNNPGLDAIVSTSTVGTAAAGRYISESSYAGNVTLTGIGMPNATRAYLEDGTIKSFVLFDPADMGWVATYAIRALLDGDITGAEGDTFTAGDLGEYTVEEGGIIQAGEPIVFDLDNIDEYDF</sequence>
<dbReference type="AlphaFoldDB" id="A0A7Y9EVJ7"/>
<name>A0A7Y9EVJ7_9MICO</name>
<organism evidence="4 5">
    <name type="scientific">Microbacterium pseudoresistens</name>
    <dbReference type="NCBI Taxonomy" id="640634"/>
    <lineage>
        <taxon>Bacteria</taxon>
        <taxon>Bacillati</taxon>
        <taxon>Actinomycetota</taxon>
        <taxon>Actinomycetes</taxon>
        <taxon>Micrococcales</taxon>
        <taxon>Microbacteriaceae</taxon>
        <taxon>Microbacterium</taxon>
    </lineage>
</organism>
<dbReference type="InterPro" id="IPR028082">
    <property type="entry name" value="Peripla_BP_I"/>
</dbReference>
<dbReference type="GO" id="GO:0030288">
    <property type="term" value="C:outer membrane-bounded periplasmic space"/>
    <property type="evidence" value="ECO:0007669"/>
    <property type="project" value="TreeGrafter"/>
</dbReference>
<dbReference type="PANTHER" id="PTHR30036:SF8">
    <property type="entry name" value="ABC-TYPE SUGAR TRANSPORT SYSTEM PERIPLASMIC COMPONENT-LIKE PROTEIN"/>
    <property type="match status" value="1"/>
</dbReference>
<proteinExistence type="predicted"/>
<dbReference type="PROSITE" id="PS51257">
    <property type="entry name" value="PROKAR_LIPOPROTEIN"/>
    <property type="match status" value="1"/>
</dbReference>
<protein>
    <submittedName>
        <fullName evidence="4">Rhamnose transport system substrate-binding protein</fullName>
    </submittedName>
</protein>
<keyword evidence="5" id="KW-1185">Reference proteome</keyword>
<dbReference type="InterPro" id="IPR050555">
    <property type="entry name" value="Bact_Solute-Bind_Prot2"/>
</dbReference>
<feature type="chain" id="PRO_5039642681" evidence="2">
    <location>
        <begin position="28"/>
        <end position="344"/>
    </location>
</feature>
<gene>
    <name evidence="4" type="ORF">BKA02_001787</name>
</gene>
<reference evidence="4 5" key="1">
    <citation type="submission" date="2020-07" db="EMBL/GenBank/DDBJ databases">
        <title>Sequencing the genomes of 1000 actinobacteria strains.</title>
        <authorList>
            <person name="Klenk H.-P."/>
        </authorList>
    </citation>
    <scope>NUCLEOTIDE SEQUENCE [LARGE SCALE GENOMIC DNA]</scope>
    <source>
        <strain evidence="4 5">DSM 22185</strain>
    </source>
</reference>
<dbReference type="SUPFAM" id="SSF53822">
    <property type="entry name" value="Periplasmic binding protein-like I"/>
    <property type="match status" value="1"/>
</dbReference>
<evidence type="ECO:0000256" key="1">
    <source>
        <dbReference type="ARBA" id="ARBA00004196"/>
    </source>
</evidence>